<dbReference type="HOGENOM" id="CLU_3185907_0_0_11"/>
<dbReference type="STRING" id="871571.HMPREF0580_1106"/>
<accession>E0QQE1</accession>
<reference evidence="1" key="1">
    <citation type="submission" date="2010-08" db="EMBL/GenBank/DDBJ databases">
        <authorList>
            <person name="Muzny D."/>
            <person name="Qin X."/>
            <person name="Deng J."/>
            <person name="Jiang H."/>
            <person name="Liu Y."/>
            <person name="Qu J."/>
            <person name="Song X.-Z."/>
            <person name="Zhang L."/>
            <person name="Thornton R."/>
            <person name="Coyle M."/>
            <person name="Francisco L."/>
            <person name="Jackson L."/>
            <person name="Javaid M."/>
            <person name="Korchina V."/>
            <person name="Kovar C."/>
            <person name="Mata R."/>
            <person name="Mathew T."/>
            <person name="Ngo R."/>
            <person name="Nguyen L."/>
            <person name="Nguyen N."/>
            <person name="Okwuonu G."/>
            <person name="Ongeri F."/>
            <person name="Pham C."/>
            <person name="Simmons D."/>
            <person name="Wilczek-Boney K."/>
            <person name="Hale W."/>
            <person name="Jakkamsetti A."/>
            <person name="Pham P."/>
            <person name="Ruth R."/>
            <person name="San Lucas F."/>
            <person name="Warren J."/>
            <person name="Zhang J."/>
            <person name="Zhao Z."/>
            <person name="Zhou C."/>
            <person name="Zhu D."/>
            <person name="Lee S."/>
            <person name="Bess C."/>
            <person name="Blankenburg K."/>
            <person name="Forbes L."/>
            <person name="Fu Q."/>
            <person name="Gubbala S."/>
            <person name="Hirani K."/>
            <person name="Jayaseelan J.C."/>
            <person name="Lara F."/>
            <person name="Munidasa M."/>
            <person name="Palculict T."/>
            <person name="Patil S."/>
            <person name="Pu L.-L."/>
            <person name="Saada N."/>
            <person name="Tang L."/>
            <person name="Weissenberger G."/>
            <person name="Zhu Y."/>
            <person name="Hemphill L."/>
            <person name="Shang Y."/>
            <person name="Youmans B."/>
            <person name="Ayvaz T."/>
            <person name="Ross M."/>
            <person name="Santibanez J."/>
            <person name="Aqrawi P."/>
            <person name="Gross S."/>
            <person name="Joshi V."/>
            <person name="Fowler G."/>
            <person name="Nazareth L."/>
            <person name="Reid J."/>
            <person name="Worley K."/>
            <person name="Petrosino J."/>
            <person name="Highlander S."/>
            <person name="Gibbs R."/>
        </authorList>
    </citation>
    <scope>NUCLEOTIDE SEQUENCE [LARGE SCALE GENOMIC DNA]</scope>
    <source>
        <strain evidence="1">ATCC 35239</strain>
    </source>
</reference>
<sequence>MTFSIFDTRFQWQICVTTQLGVSEMWFLIGALDGLVPSVINPTPAG</sequence>
<protein>
    <submittedName>
        <fullName evidence="1">Uncharacterized protein</fullName>
    </submittedName>
</protein>
<dbReference type="EMBL" id="AEET01000026">
    <property type="protein sequence ID" value="EFM46244.1"/>
    <property type="molecule type" value="Genomic_DNA"/>
</dbReference>
<proteinExistence type="predicted"/>
<dbReference type="Proteomes" id="UP000003045">
    <property type="component" value="Unassembled WGS sequence"/>
</dbReference>
<keyword evidence="2" id="KW-1185">Reference proteome</keyword>
<name>E0QQE1_9ACTO</name>
<evidence type="ECO:0000313" key="2">
    <source>
        <dbReference type="Proteomes" id="UP000003045"/>
    </source>
</evidence>
<gene>
    <name evidence="1" type="ORF">HMPREF0580_1106</name>
</gene>
<evidence type="ECO:0000313" key="1">
    <source>
        <dbReference type="EMBL" id="EFM46244.1"/>
    </source>
</evidence>
<dbReference type="AlphaFoldDB" id="E0QQE1"/>
<organism evidence="1 2">
    <name type="scientific">Mobiluncus mulieris ATCC 35239</name>
    <dbReference type="NCBI Taxonomy" id="871571"/>
    <lineage>
        <taxon>Bacteria</taxon>
        <taxon>Bacillati</taxon>
        <taxon>Actinomycetota</taxon>
        <taxon>Actinomycetes</taxon>
        <taxon>Actinomycetales</taxon>
        <taxon>Actinomycetaceae</taxon>
        <taxon>Mobiluncus</taxon>
    </lineage>
</organism>
<comment type="caution">
    <text evidence="1">The sequence shown here is derived from an EMBL/GenBank/DDBJ whole genome shotgun (WGS) entry which is preliminary data.</text>
</comment>